<evidence type="ECO:0000256" key="1">
    <source>
        <dbReference type="SAM" id="SignalP"/>
    </source>
</evidence>
<evidence type="ECO:0000313" key="3">
    <source>
        <dbReference type="Proteomes" id="UP000199134"/>
    </source>
</evidence>
<proteinExistence type="predicted"/>
<feature type="signal peptide" evidence="1">
    <location>
        <begin position="1"/>
        <end position="23"/>
    </location>
</feature>
<gene>
    <name evidence="2" type="ORF">SAMN04487900_1392</name>
</gene>
<dbReference type="AlphaFoldDB" id="A0A1H0L0T2"/>
<dbReference type="RefSeq" id="WP_143005839.1">
    <property type="nucleotide sequence ID" value="NZ_FNIW01000039.1"/>
</dbReference>
<keyword evidence="1" id="KW-0732">Signal</keyword>
<protein>
    <submittedName>
        <fullName evidence="2">Uncharacterized protein</fullName>
    </submittedName>
</protein>
<comment type="caution">
    <text evidence="2">The sequence shown here is derived from an EMBL/GenBank/DDBJ whole genome shotgun (WGS) entry which is preliminary data.</text>
</comment>
<dbReference type="OrthoDB" id="1083267at2"/>
<name>A0A1H0L0T2_9BACT</name>
<accession>A0A1H0L0T2</accession>
<sequence>MKTISRYIMTLALLLTAVTGAWADELSESFTTNHEVSVYTGEHFKITVGDVGSGKGFYLAENKYATIEALNGEIITKVELTKGYYYINNFYCEVGTTNISGDVATVSGVNNTSLTFTASGALQIKAVKVYYTAPEPAVEVTINEAKSEASFQMPQYDVTATYTIKRDISVDVTAQVGDGTDGVRYRVKKDGNNKFIPADMEMAAVPALFTVNDDIEQKALTQTQDYIVQIYAIDAEGQSTGDPMTFATFTFEPGIYAVKAVAADGSDYAGETALSNTFQLFQGYQVEVAAKEFITYYKDEPLYADTETSADAELYTISSVNGDQATLSAAIETAPSRTPLLIFNNSDEAKTFLLIPANAEPNLQLTVAPEFVGTLEATTIAASTDDQNNYALNGKAFVFVKNDLPVGANKAWLSISTGVPSARITLVFDETTKIANTNITNITNGEWYTIDGRKVNAPSKKGIYIMNGKKVVVK</sequence>
<dbReference type="EMBL" id="FNIW01000039">
    <property type="protein sequence ID" value="SDO61646.1"/>
    <property type="molecule type" value="Genomic_DNA"/>
</dbReference>
<reference evidence="3" key="1">
    <citation type="submission" date="2016-10" db="EMBL/GenBank/DDBJ databases">
        <authorList>
            <person name="de Groot N.N."/>
        </authorList>
    </citation>
    <scope>NUCLEOTIDE SEQUENCE [LARGE SCALE GENOMIC DNA]</scope>
    <source>
        <strain evidence="3">BP1-145</strain>
    </source>
</reference>
<evidence type="ECO:0000313" key="2">
    <source>
        <dbReference type="EMBL" id="SDO61646.1"/>
    </source>
</evidence>
<feature type="chain" id="PRO_5011490121" evidence="1">
    <location>
        <begin position="24"/>
        <end position="474"/>
    </location>
</feature>
<organism evidence="2 3">
    <name type="scientific">Prevotella communis</name>
    <dbReference type="NCBI Taxonomy" id="2913614"/>
    <lineage>
        <taxon>Bacteria</taxon>
        <taxon>Pseudomonadati</taxon>
        <taxon>Bacteroidota</taxon>
        <taxon>Bacteroidia</taxon>
        <taxon>Bacteroidales</taxon>
        <taxon>Prevotellaceae</taxon>
        <taxon>Prevotella</taxon>
    </lineage>
</organism>
<dbReference type="Proteomes" id="UP000199134">
    <property type="component" value="Unassembled WGS sequence"/>
</dbReference>